<name>A0A4R3MAX2_9HYPH</name>
<accession>A0A4R3MAX2</accession>
<dbReference type="AlphaFoldDB" id="A0A4R3MAX2"/>
<evidence type="ECO:0000256" key="1">
    <source>
        <dbReference type="SAM" id="Phobius"/>
    </source>
</evidence>
<keyword evidence="1" id="KW-0472">Membrane</keyword>
<sequence length="66" mass="7209">MRLMLPFWQRLAITIAVMLAASYAAGWIWQWLTGLALPSYGAGLVGGLAALPTWHFLRRIRPAGGA</sequence>
<dbReference type="RefSeq" id="WP_132806699.1">
    <property type="nucleotide sequence ID" value="NZ_SMAK01000006.1"/>
</dbReference>
<dbReference type="EMBL" id="SMAK01000006">
    <property type="protein sequence ID" value="TCT09863.1"/>
    <property type="molecule type" value="Genomic_DNA"/>
</dbReference>
<evidence type="ECO:0000313" key="2">
    <source>
        <dbReference type="EMBL" id="TCT09863.1"/>
    </source>
</evidence>
<protein>
    <submittedName>
        <fullName evidence="2">Uncharacterized protein</fullName>
    </submittedName>
</protein>
<evidence type="ECO:0000313" key="3">
    <source>
        <dbReference type="Proteomes" id="UP000295678"/>
    </source>
</evidence>
<keyword evidence="1" id="KW-0812">Transmembrane</keyword>
<keyword evidence="1" id="KW-1133">Transmembrane helix</keyword>
<organism evidence="2 3">
    <name type="scientific">Tepidamorphus gemmatus</name>
    <dbReference type="NCBI Taxonomy" id="747076"/>
    <lineage>
        <taxon>Bacteria</taxon>
        <taxon>Pseudomonadati</taxon>
        <taxon>Pseudomonadota</taxon>
        <taxon>Alphaproteobacteria</taxon>
        <taxon>Hyphomicrobiales</taxon>
        <taxon>Tepidamorphaceae</taxon>
        <taxon>Tepidamorphus</taxon>
    </lineage>
</organism>
<reference evidence="2 3" key="1">
    <citation type="submission" date="2019-03" db="EMBL/GenBank/DDBJ databases">
        <title>Genomic Encyclopedia of Type Strains, Phase IV (KMG-IV): sequencing the most valuable type-strain genomes for metagenomic binning, comparative biology and taxonomic classification.</title>
        <authorList>
            <person name="Goeker M."/>
        </authorList>
    </citation>
    <scope>NUCLEOTIDE SEQUENCE [LARGE SCALE GENOMIC DNA]</scope>
    <source>
        <strain evidence="2 3">DSM 19345</strain>
    </source>
</reference>
<dbReference type="OrthoDB" id="7871526at2"/>
<feature type="transmembrane region" description="Helical" evidence="1">
    <location>
        <begin position="40"/>
        <end position="57"/>
    </location>
</feature>
<proteinExistence type="predicted"/>
<keyword evidence="3" id="KW-1185">Reference proteome</keyword>
<gene>
    <name evidence="2" type="ORF">EDC22_10657</name>
</gene>
<dbReference type="Proteomes" id="UP000295678">
    <property type="component" value="Unassembled WGS sequence"/>
</dbReference>
<comment type="caution">
    <text evidence="2">The sequence shown here is derived from an EMBL/GenBank/DDBJ whole genome shotgun (WGS) entry which is preliminary data.</text>
</comment>